<dbReference type="Gene3D" id="3.30.413.10">
    <property type="entry name" value="Sulfite Reductase Hemoprotein, domain 1"/>
    <property type="match status" value="2"/>
</dbReference>
<keyword evidence="9" id="KW-1185">Reference proteome</keyword>
<sequence length="389" mass="41201">MSVPLVKGWCPGAYRPMASGDGLVLRLRPPMGELTPAQTLALADLAERHGNGTLDLTNRANLQIRGVAEADHAALIAELAASGLVPPDSHAEGPGIILSPFAPPDDDRRQRQIAQALSKALQAAEFAALPAKFGLVLDPGPLRHMDGISGDLRIESADDTLILRADGCNRGCRVASPAEAVEQALRMMRWFLTRGGVDAQGRGRMARHIAAGHLPPPDLRGDLLPNPAAPAPLPGARPDGFCLAAPFGQLTPDDLRYLARLGAPYLRITPWRMIFLPGLRHLPERAQASGLIADPGDPLLRVDACPGAPSCPQATVQTRPLARRLAGIIPPGSSLHVSGCAKGCARQSAADLTLIGRDGRFDLLRHGTVRDTPETRSIAPDAVPDLMNR</sequence>
<dbReference type="NCBIfam" id="TIGR02435">
    <property type="entry name" value="CobG"/>
    <property type="match status" value="1"/>
</dbReference>
<name>A0ABY7SLM7_9RHOB</name>
<keyword evidence="6" id="KW-0411">Iron-sulfur</keyword>
<dbReference type="InterPro" id="IPR006066">
    <property type="entry name" value="NO2/SO3_Rdtase_FeS/sirohaem_BS"/>
</dbReference>
<dbReference type="EMBL" id="CP067136">
    <property type="protein sequence ID" value="WCR07905.1"/>
    <property type="molecule type" value="Genomic_DNA"/>
</dbReference>
<dbReference type="Gene3D" id="3.90.480.10">
    <property type="entry name" value="Sulfite Reductase Hemoprotein,Domain 2"/>
    <property type="match status" value="1"/>
</dbReference>
<evidence type="ECO:0000256" key="1">
    <source>
        <dbReference type="ARBA" id="ARBA00022485"/>
    </source>
</evidence>
<keyword evidence="2" id="KW-0349">Heme</keyword>
<reference evidence="8 9" key="1">
    <citation type="submission" date="2021-01" db="EMBL/GenBank/DDBJ databases">
        <title>Biogeographic distribution of Paracoccus.</title>
        <authorList>
            <person name="Hollensteiner J."/>
            <person name="Leineberger J."/>
            <person name="Brinkhoff T."/>
            <person name="Daniel R."/>
        </authorList>
    </citation>
    <scope>NUCLEOTIDE SEQUENCE [LARGE SCALE GENOMIC DNA]</scope>
    <source>
        <strain evidence="8 9">KCTC 22803</strain>
    </source>
</reference>
<evidence type="ECO:0000313" key="8">
    <source>
        <dbReference type="EMBL" id="WCR07905.1"/>
    </source>
</evidence>
<evidence type="ECO:0000259" key="7">
    <source>
        <dbReference type="Pfam" id="PF03460"/>
    </source>
</evidence>
<accession>A0ABY7SLM7</accession>
<protein>
    <submittedName>
        <fullName evidence="8">Precorrin-3B synthase</fullName>
        <ecNumber evidence="8">1.14.13.83</ecNumber>
    </submittedName>
</protein>
<dbReference type="SUPFAM" id="SSF55124">
    <property type="entry name" value="Nitrite/Sulfite reductase N-terminal domain-like"/>
    <property type="match status" value="2"/>
</dbReference>
<evidence type="ECO:0000256" key="2">
    <source>
        <dbReference type="ARBA" id="ARBA00022617"/>
    </source>
</evidence>
<dbReference type="EC" id="1.14.13.83" evidence="8"/>
<keyword evidence="4 8" id="KW-0560">Oxidoreductase</keyword>
<dbReference type="GO" id="GO:0043818">
    <property type="term" value="F:precorrin-3B synthase activity"/>
    <property type="evidence" value="ECO:0007669"/>
    <property type="project" value="UniProtKB-EC"/>
</dbReference>
<dbReference type="Pfam" id="PF03460">
    <property type="entry name" value="NIR_SIR_ferr"/>
    <property type="match status" value="1"/>
</dbReference>
<keyword evidence="5" id="KW-0408">Iron</keyword>
<gene>
    <name evidence="8" type="primary">cobG</name>
    <name evidence="8" type="ORF">JHX87_03500</name>
</gene>
<dbReference type="RefSeq" id="WP_271882389.1">
    <property type="nucleotide sequence ID" value="NZ_CP067136.1"/>
</dbReference>
<dbReference type="Proteomes" id="UP001219349">
    <property type="component" value="Chromosome"/>
</dbReference>
<dbReference type="PROSITE" id="PS00365">
    <property type="entry name" value="NIR_SIR"/>
    <property type="match status" value="1"/>
</dbReference>
<evidence type="ECO:0000256" key="6">
    <source>
        <dbReference type="ARBA" id="ARBA00023014"/>
    </source>
</evidence>
<organism evidence="8 9">
    <name type="scientific">Paracoccus fistulariae</name>
    <dbReference type="NCBI Taxonomy" id="658446"/>
    <lineage>
        <taxon>Bacteria</taxon>
        <taxon>Pseudomonadati</taxon>
        <taxon>Pseudomonadota</taxon>
        <taxon>Alphaproteobacteria</taxon>
        <taxon>Rhodobacterales</taxon>
        <taxon>Paracoccaceae</taxon>
        <taxon>Paracoccus</taxon>
    </lineage>
</organism>
<dbReference type="InterPro" id="IPR012798">
    <property type="entry name" value="Cbl_synth_CobG-like"/>
</dbReference>
<evidence type="ECO:0000256" key="3">
    <source>
        <dbReference type="ARBA" id="ARBA00022723"/>
    </source>
</evidence>
<dbReference type="InterPro" id="IPR051329">
    <property type="entry name" value="NIR_SIR_4Fe-4S"/>
</dbReference>
<proteinExistence type="predicted"/>
<keyword evidence="1" id="KW-0004">4Fe-4S</keyword>
<dbReference type="InterPro" id="IPR045854">
    <property type="entry name" value="NO2/SO3_Rdtase_4Fe4S_sf"/>
</dbReference>
<feature type="domain" description="Nitrite/Sulfite reductase ferredoxin-like" evidence="7">
    <location>
        <begin position="16"/>
        <end position="81"/>
    </location>
</feature>
<dbReference type="InterPro" id="IPR005117">
    <property type="entry name" value="NiRdtase/SiRdtase_haem-b_fer"/>
</dbReference>
<evidence type="ECO:0000313" key="9">
    <source>
        <dbReference type="Proteomes" id="UP001219349"/>
    </source>
</evidence>
<dbReference type="InterPro" id="IPR036136">
    <property type="entry name" value="Nit/Sulf_reduc_fer-like_dom_sf"/>
</dbReference>
<evidence type="ECO:0000256" key="5">
    <source>
        <dbReference type="ARBA" id="ARBA00023004"/>
    </source>
</evidence>
<dbReference type="PANTHER" id="PTHR32439">
    <property type="entry name" value="FERREDOXIN--NITRITE REDUCTASE, CHLOROPLASTIC"/>
    <property type="match status" value="1"/>
</dbReference>
<dbReference type="PANTHER" id="PTHR32439:SF9">
    <property type="entry name" value="BLR3264 PROTEIN"/>
    <property type="match status" value="1"/>
</dbReference>
<evidence type="ECO:0000256" key="4">
    <source>
        <dbReference type="ARBA" id="ARBA00023002"/>
    </source>
</evidence>
<dbReference type="SUPFAM" id="SSF56014">
    <property type="entry name" value="Nitrite and sulphite reductase 4Fe-4S domain-like"/>
    <property type="match status" value="1"/>
</dbReference>
<keyword evidence="3" id="KW-0479">Metal-binding</keyword>